<feature type="chain" id="PRO_5030071834" evidence="5">
    <location>
        <begin position="19"/>
        <end position="191"/>
    </location>
</feature>
<evidence type="ECO:0000313" key="7">
    <source>
        <dbReference type="EMBL" id="RIH91506.1"/>
    </source>
</evidence>
<dbReference type="InterPro" id="IPR009056">
    <property type="entry name" value="Cyt_c-like_dom"/>
</dbReference>
<dbReference type="Gene3D" id="1.10.760.10">
    <property type="entry name" value="Cytochrome c-like domain"/>
    <property type="match status" value="1"/>
</dbReference>
<evidence type="ECO:0000256" key="2">
    <source>
        <dbReference type="ARBA" id="ARBA00022723"/>
    </source>
</evidence>
<evidence type="ECO:0000256" key="4">
    <source>
        <dbReference type="PROSITE-ProRule" id="PRU00433"/>
    </source>
</evidence>
<dbReference type="PIRSF" id="PIRSF024608">
    <property type="entry name" value="UCP024608"/>
    <property type="match status" value="1"/>
</dbReference>
<dbReference type="Pfam" id="PF13442">
    <property type="entry name" value="Cytochrome_CBB3"/>
    <property type="match status" value="1"/>
</dbReference>
<keyword evidence="1 4" id="KW-0349">Heme</keyword>
<dbReference type="PROSITE" id="PS51007">
    <property type="entry name" value="CYTC"/>
    <property type="match status" value="1"/>
</dbReference>
<evidence type="ECO:0000259" key="6">
    <source>
        <dbReference type="PROSITE" id="PS51007"/>
    </source>
</evidence>
<proteinExistence type="predicted"/>
<dbReference type="SUPFAM" id="SSF46626">
    <property type="entry name" value="Cytochrome c"/>
    <property type="match status" value="1"/>
</dbReference>
<dbReference type="NCBIfam" id="TIGR04485">
    <property type="entry name" value="thiosulf_SoxX"/>
    <property type="match status" value="1"/>
</dbReference>
<dbReference type="EMBL" id="QWLB01000040">
    <property type="protein sequence ID" value="RIH91506.1"/>
    <property type="molecule type" value="Genomic_DNA"/>
</dbReference>
<accession>A0A399F781</accession>
<comment type="caution">
    <text evidence="7">The sequence shown here is derived from an EMBL/GenBank/DDBJ whole genome shotgun (WGS) entry which is preliminary data.</text>
</comment>
<dbReference type="OrthoDB" id="9808312at2"/>
<dbReference type="GO" id="GO:0046872">
    <property type="term" value="F:metal ion binding"/>
    <property type="evidence" value="ECO:0007669"/>
    <property type="project" value="UniProtKB-KW"/>
</dbReference>
<organism evidence="7 8">
    <name type="scientific">Meiothermus granaticius NBRC 107808</name>
    <dbReference type="NCBI Taxonomy" id="1227551"/>
    <lineage>
        <taxon>Bacteria</taxon>
        <taxon>Thermotogati</taxon>
        <taxon>Deinococcota</taxon>
        <taxon>Deinococci</taxon>
        <taxon>Thermales</taxon>
        <taxon>Thermaceae</taxon>
        <taxon>Meiothermus</taxon>
    </lineage>
</organism>
<feature type="signal peptide" evidence="5">
    <location>
        <begin position="1"/>
        <end position="18"/>
    </location>
</feature>
<keyword evidence="3 4" id="KW-0408">Iron</keyword>
<dbReference type="InterPro" id="IPR036909">
    <property type="entry name" value="Cyt_c-like_dom_sf"/>
</dbReference>
<keyword evidence="8" id="KW-1185">Reference proteome</keyword>
<dbReference type="RefSeq" id="WP_119358022.1">
    <property type="nucleotide sequence ID" value="NZ_BJXM01000024.1"/>
</dbReference>
<dbReference type="Proteomes" id="UP000266178">
    <property type="component" value="Unassembled WGS sequence"/>
</dbReference>
<reference evidence="7 8" key="1">
    <citation type="submission" date="2018-08" db="EMBL/GenBank/DDBJ databases">
        <title>Meiothermus granaticius genome AF-68 sequencing project.</title>
        <authorList>
            <person name="Da Costa M.S."/>
            <person name="Albuquerque L."/>
            <person name="Raposo P."/>
            <person name="Froufe H.J.C."/>
            <person name="Barroso C.S."/>
            <person name="Egas C."/>
        </authorList>
    </citation>
    <scope>NUCLEOTIDE SEQUENCE [LARGE SCALE GENOMIC DNA]</scope>
    <source>
        <strain evidence="7 8">AF-68</strain>
    </source>
</reference>
<dbReference type="GO" id="GO:0020037">
    <property type="term" value="F:heme binding"/>
    <property type="evidence" value="ECO:0007669"/>
    <property type="project" value="InterPro"/>
</dbReference>
<evidence type="ECO:0000313" key="8">
    <source>
        <dbReference type="Proteomes" id="UP000266178"/>
    </source>
</evidence>
<dbReference type="AlphaFoldDB" id="A0A399F781"/>
<evidence type="ECO:0000256" key="3">
    <source>
        <dbReference type="ARBA" id="ARBA00023004"/>
    </source>
</evidence>
<dbReference type="InterPro" id="IPR016823">
    <property type="entry name" value="Thiosulf_SoxX_II"/>
</dbReference>
<name>A0A399F781_9DEIN</name>
<dbReference type="InterPro" id="IPR030999">
    <property type="entry name" value="Thiosulf_SoxX"/>
</dbReference>
<evidence type="ECO:0000256" key="5">
    <source>
        <dbReference type="SAM" id="SignalP"/>
    </source>
</evidence>
<evidence type="ECO:0000256" key="1">
    <source>
        <dbReference type="ARBA" id="ARBA00022617"/>
    </source>
</evidence>
<sequence length="191" mass="20896">MRNLIWMVLACMAPWAMAQSYFGPGETKAVQGSGAKFADALLNMSADQLQCSLHQNRLPADATPSFLAAQKASIQYPKGDKFMGDWQKGGAIFNNLQKANCFSCHFGSPANLGGDVGPSLEKYGLQRGQSEAVQRYTYEVIYNAWSYFPCTVMYRFGVQGLLTPEEIADVVAYLLNPASDFNTKPALGGKR</sequence>
<dbReference type="GO" id="GO:0009055">
    <property type="term" value="F:electron transfer activity"/>
    <property type="evidence" value="ECO:0007669"/>
    <property type="project" value="InterPro"/>
</dbReference>
<protein>
    <submittedName>
        <fullName evidence="7">Sulfur oxidation c-type cytochrome SoxX</fullName>
    </submittedName>
</protein>
<gene>
    <name evidence="7" type="ORF">Mgrana_02571</name>
</gene>
<feature type="domain" description="Cytochrome c" evidence="6">
    <location>
        <begin position="84"/>
        <end position="178"/>
    </location>
</feature>
<keyword evidence="5" id="KW-0732">Signal</keyword>
<keyword evidence="2 4" id="KW-0479">Metal-binding</keyword>